<feature type="domain" description="AMP-dependent synthetase/ligase" evidence="1">
    <location>
        <begin position="22"/>
        <end position="395"/>
    </location>
</feature>
<organism evidence="2 3">
    <name type="scientific">Coemansia asiatica</name>
    <dbReference type="NCBI Taxonomy" id="1052880"/>
    <lineage>
        <taxon>Eukaryota</taxon>
        <taxon>Fungi</taxon>
        <taxon>Fungi incertae sedis</taxon>
        <taxon>Zoopagomycota</taxon>
        <taxon>Kickxellomycotina</taxon>
        <taxon>Kickxellomycetes</taxon>
        <taxon>Kickxellales</taxon>
        <taxon>Kickxellaceae</taxon>
        <taxon>Coemansia</taxon>
    </lineage>
</organism>
<dbReference type="AlphaFoldDB" id="A0A9W7XGH9"/>
<dbReference type="InterPro" id="IPR042099">
    <property type="entry name" value="ANL_N_sf"/>
</dbReference>
<keyword evidence="2" id="KW-0436">Ligase</keyword>
<name>A0A9W7XGH9_9FUNG</name>
<evidence type="ECO:0000259" key="1">
    <source>
        <dbReference type="Pfam" id="PF00501"/>
    </source>
</evidence>
<dbReference type="GO" id="GO:0016405">
    <property type="term" value="F:CoA-ligase activity"/>
    <property type="evidence" value="ECO:0007669"/>
    <property type="project" value="TreeGrafter"/>
</dbReference>
<gene>
    <name evidence="2" type="primary">4CL_2</name>
    <name evidence="2" type="ORF">LPJ64_005799</name>
</gene>
<comment type="caution">
    <text evidence="2">The sequence shown here is derived from an EMBL/GenBank/DDBJ whole genome shotgun (WGS) entry which is preliminary data.</text>
</comment>
<proteinExistence type="predicted"/>
<dbReference type="SUPFAM" id="SSF56801">
    <property type="entry name" value="Acetyl-CoA synthetase-like"/>
    <property type="match status" value="1"/>
</dbReference>
<dbReference type="Pfam" id="PF00501">
    <property type="entry name" value="AMP-binding"/>
    <property type="match status" value="1"/>
</dbReference>
<keyword evidence="3" id="KW-1185">Reference proteome</keyword>
<dbReference type="Gene3D" id="3.40.50.12780">
    <property type="entry name" value="N-terminal domain of ligase-like"/>
    <property type="match status" value="1"/>
</dbReference>
<accession>A0A9W7XGH9</accession>
<sequence length="571" mass="61356">MLVVSPLQSQPLAVGDIPTHVFRSAEPYRDEVVLVDAQTDQTFTIGDIITTSTRLAAGLARCGNGGRVISVFDDTQLRCVYVYYAALMIGGTYQSLGTDISEPELAERIRQTESPVVFTTGAYLDRLAAATKGMDICIHVLDNLCTSGALSGCSCMSFCHLLFDDPSFVPVRITSKDDAMRKPAYLAYSSIGQQHNASHQLMLSHYGLLSSQRLSRPPQADSALRTAVSVVPFANTHGISNIAHFPMLSGSRVVQLNDNDPVSCLAAMEKWKAGVFLATFSALSAIVSRARRQNGLVAIGNRCFDVGPLQIIFMHELRMPVEFKKNVSDLLHARIVELYGYMETGLISGMITEYPRIANSVGVLCPNVSARVVLDGCEVDEGQFGEILVSTPRLTLSNSVTMADGFNYFCTGDYGRVTAEGVVIIKARMRDLLHTQSGIVVPGDIESELLKNPAITECAAVALRKNGVDVPFVFVVAAVSCSDAHPTAEDGAAEEAAAAASAFTMAAIAAQAAMPSSSSCCYNCRSQQSISDILSPLRSLHPEISGRFIDSIPKSSRGGPDRGYLRSLLVF</sequence>
<dbReference type="PANTHER" id="PTHR24096:SF428">
    <property type="entry name" value="ACID-COA LIGASE PROTEIN, PUTATIVE-RELATED"/>
    <property type="match status" value="1"/>
</dbReference>
<dbReference type="Proteomes" id="UP001145021">
    <property type="component" value="Unassembled WGS sequence"/>
</dbReference>
<protein>
    <submittedName>
        <fullName evidence="2">4-coumarate--CoA ligase</fullName>
    </submittedName>
</protein>
<dbReference type="PANTHER" id="PTHR24096">
    <property type="entry name" value="LONG-CHAIN-FATTY-ACID--COA LIGASE"/>
    <property type="match status" value="1"/>
</dbReference>
<reference evidence="2" key="1">
    <citation type="submission" date="2022-07" db="EMBL/GenBank/DDBJ databases">
        <title>Phylogenomic reconstructions and comparative analyses of Kickxellomycotina fungi.</title>
        <authorList>
            <person name="Reynolds N.K."/>
            <person name="Stajich J.E."/>
            <person name="Barry K."/>
            <person name="Grigoriev I.V."/>
            <person name="Crous P."/>
            <person name="Smith M.E."/>
        </authorList>
    </citation>
    <scope>NUCLEOTIDE SEQUENCE</scope>
    <source>
        <strain evidence="2">NBRC 105413</strain>
    </source>
</reference>
<dbReference type="EMBL" id="JANBOH010000419">
    <property type="protein sequence ID" value="KAJ1642348.1"/>
    <property type="molecule type" value="Genomic_DNA"/>
</dbReference>
<evidence type="ECO:0000313" key="2">
    <source>
        <dbReference type="EMBL" id="KAJ1642348.1"/>
    </source>
</evidence>
<evidence type="ECO:0000313" key="3">
    <source>
        <dbReference type="Proteomes" id="UP001145021"/>
    </source>
</evidence>
<dbReference type="InterPro" id="IPR000873">
    <property type="entry name" value="AMP-dep_synth/lig_dom"/>
</dbReference>